<evidence type="ECO:0000313" key="3">
    <source>
        <dbReference type="EMBL" id="KAB2352768.1"/>
    </source>
</evidence>
<dbReference type="CDD" id="cd00371">
    <property type="entry name" value="HMA"/>
    <property type="match status" value="1"/>
</dbReference>
<comment type="caution">
    <text evidence="3">The sequence shown here is derived from an EMBL/GenBank/DDBJ whole genome shotgun (WGS) entry which is preliminary data.</text>
</comment>
<protein>
    <submittedName>
        <fullName evidence="3">Heavy-metal-associated domain-containing protein</fullName>
    </submittedName>
</protein>
<dbReference type="PROSITE" id="PS01047">
    <property type="entry name" value="HMA_1"/>
    <property type="match status" value="1"/>
</dbReference>
<dbReference type="Gene3D" id="3.30.70.100">
    <property type="match status" value="1"/>
</dbReference>
<dbReference type="EMBL" id="WBMT01000001">
    <property type="protein sequence ID" value="KAB2352768.1"/>
    <property type="molecule type" value="Genomic_DNA"/>
</dbReference>
<dbReference type="Proteomes" id="UP000468735">
    <property type="component" value="Unassembled WGS sequence"/>
</dbReference>
<dbReference type="AlphaFoldDB" id="A0A6H9Z605"/>
<feature type="domain" description="HMA" evidence="2">
    <location>
        <begin position="2"/>
        <end position="65"/>
    </location>
</feature>
<dbReference type="GO" id="GO:0046872">
    <property type="term" value="F:metal ion binding"/>
    <property type="evidence" value="ECO:0007669"/>
    <property type="project" value="UniProtKB-KW"/>
</dbReference>
<sequence length="67" mass="6745">MADPGYLVAGMTCQACATKVTNAVSQVDGVTGVDVDLANGRLTVSGSATDTDIHRAVEGAGYQISTL</sequence>
<gene>
    <name evidence="3" type="ORF">F8566_01885</name>
</gene>
<evidence type="ECO:0000313" key="4">
    <source>
        <dbReference type="Proteomes" id="UP000468735"/>
    </source>
</evidence>
<accession>A0A6H9Z605</accession>
<evidence type="ECO:0000256" key="1">
    <source>
        <dbReference type="ARBA" id="ARBA00022723"/>
    </source>
</evidence>
<proteinExistence type="predicted"/>
<name>A0A6H9Z605_9ACTN</name>
<keyword evidence="1" id="KW-0479">Metal-binding</keyword>
<organism evidence="3 4">
    <name type="scientific">Actinomadura rudentiformis</name>
    <dbReference type="NCBI Taxonomy" id="359158"/>
    <lineage>
        <taxon>Bacteria</taxon>
        <taxon>Bacillati</taxon>
        <taxon>Actinomycetota</taxon>
        <taxon>Actinomycetes</taxon>
        <taxon>Streptosporangiales</taxon>
        <taxon>Thermomonosporaceae</taxon>
        <taxon>Actinomadura</taxon>
    </lineage>
</organism>
<dbReference type="InterPro" id="IPR006121">
    <property type="entry name" value="HMA_dom"/>
</dbReference>
<dbReference type="SUPFAM" id="SSF55008">
    <property type="entry name" value="HMA, heavy metal-associated domain"/>
    <property type="match status" value="1"/>
</dbReference>
<dbReference type="InterPro" id="IPR036163">
    <property type="entry name" value="HMA_dom_sf"/>
</dbReference>
<reference evidence="3 4" key="1">
    <citation type="submission" date="2019-09" db="EMBL/GenBank/DDBJ databases">
        <title>Actinomadura physcomitrii sp. nov., a novel actinomycete isolated from moss [Physcomitrium sphaericum (Ludw) Fuernr].</title>
        <authorList>
            <person name="Zhuang X."/>
            <person name="Liu C."/>
        </authorList>
    </citation>
    <scope>NUCLEOTIDE SEQUENCE [LARGE SCALE GENOMIC DNA]</scope>
    <source>
        <strain evidence="3 4">HMC1</strain>
    </source>
</reference>
<dbReference type="InterPro" id="IPR017969">
    <property type="entry name" value="Heavy-metal-associated_CS"/>
</dbReference>
<dbReference type="Pfam" id="PF00403">
    <property type="entry name" value="HMA"/>
    <property type="match status" value="1"/>
</dbReference>
<dbReference type="PROSITE" id="PS50846">
    <property type="entry name" value="HMA_2"/>
    <property type="match status" value="1"/>
</dbReference>
<evidence type="ECO:0000259" key="2">
    <source>
        <dbReference type="PROSITE" id="PS50846"/>
    </source>
</evidence>
<dbReference type="OrthoDB" id="9813965at2"/>
<keyword evidence="4" id="KW-1185">Reference proteome</keyword>